<sequence>MTKRDLIRGNSTTNTSASSDVSDKDLTSKASKQCSNQSKENEGKMLQSIPDSALFPTCVLGIYTCYFAYGYLQEEIIAVSQISAGVPLFMQYLTALLISLGVKIFLSSSNDTKFKLVRYKELRIGFINNCSMFGSNYALKYVDYPTQALFKSSKILPVMGLGLIRRTYSYPLYKYICAGVITLGLVVFNIAKLGSKVNSMAINTTGLLLLFFSLFFDGLVATQTDKDKNKGEKSTPFDLMFANNLCGIISSSLVILSTYFSTGEFILNEITFSNLDELLLIALAGTIGQIIIYITINRFDCFILSIVNTSRKFFSILFSIVYFSHPISFLHWVGITLVIGSISADVFLSHREKKQRALKKVK</sequence>
<reference evidence="8" key="1">
    <citation type="submission" date="2023-07" db="EMBL/GenBank/DDBJ databases">
        <authorList>
            <consortium name="AG Swart"/>
            <person name="Singh M."/>
            <person name="Singh A."/>
            <person name="Seah K."/>
            <person name="Emmerich C."/>
        </authorList>
    </citation>
    <scope>NUCLEOTIDE SEQUENCE</scope>
    <source>
        <strain evidence="8">DP1</strain>
    </source>
</reference>
<dbReference type="AlphaFoldDB" id="A0AAD1UQ50"/>
<dbReference type="Proteomes" id="UP001295684">
    <property type="component" value="Unassembled WGS sequence"/>
</dbReference>
<dbReference type="PANTHER" id="PTHR10778">
    <property type="entry name" value="SOLUTE CARRIER FAMILY 35 MEMBER B"/>
    <property type="match status" value="1"/>
</dbReference>
<comment type="caution">
    <text evidence="8">The sequence shown here is derived from an EMBL/GenBank/DDBJ whole genome shotgun (WGS) entry which is preliminary data.</text>
</comment>
<dbReference type="SUPFAM" id="SSF103481">
    <property type="entry name" value="Multidrug resistance efflux transporter EmrE"/>
    <property type="match status" value="1"/>
</dbReference>
<evidence type="ECO:0000256" key="3">
    <source>
        <dbReference type="ARBA" id="ARBA00022692"/>
    </source>
</evidence>
<accession>A0AAD1UQ50</accession>
<dbReference type="InterPro" id="IPR013657">
    <property type="entry name" value="SCL35B1-4/HUT1"/>
</dbReference>
<dbReference type="EMBL" id="CAMPGE010009962">
    <property type="protein sequence ID" value="CAI2368820.1"/>
    <property type="molecule type" value="Genomic_DNA"/>
</dbReference>
<keyword evidence="4 7" id="KW-1133">Transmembrane helix</keyword>
<evidence type="ECO:0000256" key="7">
    <source>
        <dbReference type="SAM" id="Phobius"/>
    </source>
</evidence>
<evidence type="ECO:0000256" key="1">
    <source>
        <dbReference type="ARBA" id="ARBA00004141"/>
    </source>
</evidence>
<feature type="compositionally biased region" description="Polar residues" evidence="6">
    <location>
        <begin position="28"/>
        <end position="38"/>
    </location>
</feature>
<dbReference type="GO" id="GO:0005789">
    <property type="term" value="C:endoplasmic reticulum membrane"/>
    <property type="evidence" value="ECO:0007669"/>
    <property type="project" value="TreeGrafter"/>
</dbReference>
<name>A0AAD1UQ50_EUPCR</name>
<feature type="transmembrane region" description="Helical" evidence="7">
    <location>
        <begin position="197"/>
        <end position="216"/>
    </location>
</feature>
<keyword evidence="9" id="KW-1185">Reference proteome</keyword>
<keyword evidence="3 7" id="KW-0812">Transmembrane</keyword>
<evidence type="ECO:0000313" key="9">
    <source>
        <dbReference type="Proteomes" id="UP001295684"/>
    </source>
</evidence>
<feature type="compositionally biased region" description="Polar residues" evidence="6">
    <location>
        <begin position="9"/>
        <end position="20"/>
    </location>
</feature>
<evidence type="ECO:0008006" key="10">
    <source>
        <dbReference type="Google" id="ProtNLM"/>
    </source>
</evidence>
<dbReference type="GO" id="GO:0022857">
    <property type="term" value="F:transmembrane transporter activity"/>
    <property type="evidence" value="ECO:0007669"/>
    <property type="project" value="TreeGrafter"/>
</dbReference>
<evidence type="ECO:0000256" key="5">
    <source>
        <dbReference type="ARBA" id="ARBA00023136"/>
    </source>
</evidence>
<feature type="transmembrane region" description="Helical" evidence="7">
    <location>
        <begin position="237"/>
        <end position="258"/>
    </location>
</feature>
<feature type="region of interest" description="Disordered" evidence="6">
    <location>
        <begin position="1"/>
        <end position="43"/>
    </location>
</feature>
<evidence type="ECO:0000256" key="4">
    <source>
        <dbReference type="ARBA" id="ARBA00022989"/>
    </source>
</evidence>
<feature type="transmembrane region" description="Helical" evidence="7">
    <location>
        <begin position="84"/>
        <end position="106"/>
    </location>
</feature>
<evidence type="ECO:0000256" key="6">
    <source>
        <dbReference type="SAM" id="MobiDB-lite"/>
    </source>
</evidence>
<evidence type="ECO:0000256" key="2">
    <source>
        <dbReference type="ARBA" id="ARBA00022448"/>
    </source>
</evidence>
<keyword evidence="2" id="KW-0813">Transport</keyword>
<evidence type="ECO:0000313" key="8">
    <source>
        <dbReference type="EMBL" id="CAI2368820.1"/>
    </source>
</evidence>
<feature type="transmembrane region" description="Helical" evidence="7">
    <location>
        <begin position="278"/>
        <end position="296"/>
    </location>
</feature>
<dbReference type="Pfam" id="PF08449">
    <property type="entry name" value="UAA"/>
    <property type="match status" value="1"/>
</dbReference>
<proteinExistence type="predicted"/>
<gene>
    <name evidence="8" type="ORF">ECRASSUSDP1_LOCUS10116</name>
</gene>
<protein>
    <recommendedName>
        <fullName evidence="10">UDP-galactose transporter</fullName>
    </recommendedName>
</protein>
<feature type="transmembrane region" description="Helical" evidence="7">
    <location>
        <begin position="303"/>
        <end position="323"/>
    </location>
</feature>
<feature type="transmembrane region" description="Helical" evidence="7">
    <location>
        <begin position="329"/>
        <end position="348"/>
    </location>
</feature>
<organism evidence="8 9">
    <name type="scientific">Euplotes crassus</name>
    <dbReference type="NCBI Taxonomy" id="5936"/>
    <lineage>
        <taxon>Eukaryota</taxon>
        <taxon>Sar</taxon>
        <taxon>Alveolata</taxon>
        <taxon>Ciliophora</taxon>
        <taxon>Intramacronucleata</taxon>
        <taxon>Spirotrichea</taxon>
        <taxon>Hypotrichia</taxon>
        <taxon>Euplotida</taxon>
        <taxon>Euplotidae</taxon>
        <taxon>Moneuplotes</taxon>
    </lineage>
</organism>
<keyword evidence="5 7" id="KW-0472">Membrane</keyword>
<comment type="subcellular location">
    <subcellularLocation>
        <location evidence="1">Membrane</location>
        <topology evidence="1">Multi-pass membrane protein</topology>
    </subcellularLocation>
</comment>
<dbReference type="InterPro" id="IPR037185">
    <property type="entry name" value="EmrE-like"/>
</dbReference>
<dbReference type="GO" id="GO:0000139">
    <property type="term" value="C:Golgi membrane"/>
    <property type="evidence" value="ECO:0007669"/>
    <property type="project" value="TreeGrafter"/>
</dbReference>
<feature type="transmembrane region" description="Helical" evidence="7">
    <location>
        <begin position="172"/>
        <end position="191"/>
    </location>
</feature>
<feature type="transmembrane region" description="Helical" evidence="7">
    <location>
        <begin position="53"/>
        <end position="72"/>
    </location>
</feature>